<evidence type="ECO:0000256" key="1">
    <source>
        <dbReference type="ARBA" id="ARBA00004496"/>
    </source>
</evidence>
<dbReference type="PANTHER" id="PTHR30478:SF0">
    <property type="entry name" value="BETA SLIDING CLAMP"/>
    <property type="match status" value="1"/>
</dbReference>
<name>A0A8J3CST8_9PROT</name>
<dbReference type="Gene3D" id="3.10.150.10">
    <property type="entry name" value="DNA Polymerase III, subunit A, domain 2"/>
    <property type="match status" value="1"/>
</dbReference>
<dbReference type="GO" id="GO:0003677">
    <property type="term" value="F:DNA binding"/>
    <property type="evidence" value="ECO:0007669"/>
    <property type="project" value="UniProtKB-UniRule"/>
</dbReference>
<keyword evidence="8 10" id="KW-0239">DNA-directed DNA polymerase</keyword>
<evidence type="ECO:0000256" key="10">
    <source>
        <dbReference type="PIRNR" id="PIRNR000804"/>
    </source>
</evidence>
<evidence type="ECO:0000259" key="11">
    <source>
        <dbReference type="Pfam" id="PF00712"/>
    </source>
</evidence>
<evidence type="ECO:0000259" key="13">
    <source>
        <dbReference type="Pfam" id="PF02768"/>
    </source>
</evidence>
<gene>
    <name evidence="14" type="primary">dnaN</name>
    <name evidence="14" type="ORF">GCM10009069_25800</name>
</gene>
<dbReference type="PANTHER" id="PTHR30478">
    <property type="entry name" value="DNA POLYMERASE III SUBUNIT BETA"/>
    <property type="match status" value="1"/>
</dbReference>
<comment type="caution">
    <text evidence="14">The sequence shown here is derived from an EMBL/GenBank/DDBJ whole genome shotgun (WGS) entry which is preliminary data.</text>
</comment>
<dbReference type="InterPro" id="IPR022635">
    <property type="entry name" value="DNA_polIII_beta_C"/>
</dbReference>
<proteinExistence type="inferred from homology"/>
<reference evidence="14" key="2">
    <citation type="submission" date="2020-09" db="EMBL/GenBank/DDBJ databases">
        <authorList>
            <person name="Sun Q."/>
            <person name="Kim S."/>
        </authorList>
    </citation>
    <scope>NUCLEOTIDE SEQUENCE</scope>
    <source>
        <strain evidence="14">KCTC 32513</strain>
    </source>
</reference>
<dbReference type="Gene3D" id="3.70.10.10">
    <property type="match status" value="1"/>
</dbReference>
<comment type="subunit">
    <text evidence="10">Forms a ring-shaped head-to-tail homodimer around DNA.</text>
</comment>
<dbReference type="Pfam" id="PF02767">
    <property type="entry name" value="DNA_pol3_beta_2"/>
    <property type="match status" value="1"/>
</dbReference>
<evidence type="ECO:0000256" key="5">
    <source>
        <dbReference type="ARBA" id="ARBA00022679"/>
    </source>
</evidence>
<dbReference type="CDD" id="cd00140">
    <property type="entry name" value="beta_clamp"/>
    <property type="match status" value="1"/>
</dbReference>
<evidence type="ECO:0000313" key="14">
    <source>
        <dbReference type="EMBL" id="GHB01859.1"/>
    </source>
</evidence>
<dbReference type="InterPro" id="IPR046938">
    <property type="entry name" value="DNA_clamp_sf"/>
</dbReference>
<evidence type="ECO:0000256" key="2">
    <source>
        <dbReference type="ARBA" id="ARBA00010752"/>
    </source>
</evidence>
<reference evidence="14" key="1">
    <citation type="journal article" date="2014" name="Int. J. Syst. Evol. Microbiol.">
        <title>Complete genome sequence of Corynebacterium casei LMG S-19264T (=DSM 44701T), isolated from a smear-ripened cheese.</title>
        <authorList>
            <consortium name="US DOE Joint Genome Institute (JGI-PGF)"/>
            <person name="Walter F."/>
            <person name="Albersmeier A."/>
            <person name="Kalinowski J."/>
            <person name="Ruckert C."/>
        </authorList>
    </citation>
    <scope>NUCLEOTIDE SEQUENCE</scope>
    <source>
        <strain evidence="14">KCTC 32513</strain>
    </source>
</reference>
<comment type="subcellular location">
    <subcellularLocation>
        <location evidence="1 10">Cytoplasm</location>
    </subcellularLocation>
</comment>
<dbReference type="SUPFAM" id="SSF55979">
    <property type="entry name" value="DNA clamp"/>
    <property type="match status" value="3"/>
</dbReference>
<keyword evidence="7 10" id="KW-0235">DNA replication</keyword>
<dbReference type="NCBIfam" id="TIGR00663">
    <property type="entry name" value="dnan"/>
    <property type="match status" value="1"/>
</dbReference>
<dbReference type="Pfam" id="PF02768">
    <property type="entry name" value="DNA_pol3_beta_3"/>
    <property type="match status" value="1"/>
</dbReference>
<evidence type="ECO:0000256" key="7">
    <source>
        <dbReference type="ARBA" id="ARBA00022705"/>
    </source>
</evidence>
<dbReference type="GO" id="GO:0008408">
    <property type="term" value="F:3'-5' exonuclease activity"/>
    <property type="evidence" value="ECO:0007669"/>
    <property type="project" value="InterPro"/>
</dbReference>
<evidence type="ECO:0000256" key="6">
    <source>
        <dbReference type="ARBA" id="ARBA00022695"/>
    </source>
</evidence>
<keyword evidence="9" id="KW-0238">DNA-binding</keyword>
<dbReference type="InterPro" id="IPR001001">
    <property type="entry name" value="DNA_polIII_beta"/>
</dbReference>
<protein>
    <recommendedName>
        <fullName evidence="3 10">Beta sliding clamp</fullName>
    </recommendedName>
</protein>
<dbReference type="RefSeq" id="WP_189499114.1">
    <property type="nucleotide sequence ID" value="NZ_BMZH01000013.1"/>
</dbReference>
<evidence type="ECO:0000256" key="3">
    <source>
        <dbReference type="ARBA" id="ARBA00021035"/>
    </source>
</evidence>
<accession>A0A8J3CST8</accession>
<dbReference type="InterPro" id="IPR022637">
    <property type="entry name" value="DNA_polIII_beta_cen"/>
</dbReference>
<dbReference type="SMART" id="SM00480">
    <property type="entry name" value="POL3Bc"/>
    <property type="match status" value="1"/>
</dbReference>
<keyword evidence="15" id="KW-1185">Reference proteome</keyword>
<feature type="domain" description="DNA polymerase III beta sliding clamp C-terminal" evidence="13">
    <location>
        <begin position="247"/>
        <end position="366"/>
    </location>
</feature>
<dbReference type="EMBL" id="BMZH01000013">
    <property type="protein sequence ID" value="GHB01859.1"/>
    <property type="molecule type" value="Genomic_DNA"/>
</dbReference>
<dbReference type="AlphaFoldDB" id="A0A8J3CST8"/>
<dbReference type="Proteomes" id="UP000634004">
    <property type="component" value="Unassembled WGS sequence"/>
</dbReference>
<dbReference type="GO" id="GO:0006271">
    <property type="term" value="P:DNA strand elongation involved in DNA replication"/>
    <property type="evidence" value="ECO:0007669"/>
    <property type="project" value="TreeGrafter"/>
</dbReference>
<comment type="function">
    <text evidence="10">Confers DNA tethering and processivity to DNA polymerases and other proteins. Acts as a clamp, forming a ring around DNA (a reaction catalyzed by the clamp-loading complex) which diffuses in an ATP-independent manner freely and bidirectionally along dsDNA. Initially characterized for its ability to contact the catalytic subunit of DNA polymerase III (Pol III), a complex, multichain enzyme responsible for most of the replicative synthesis in bacteria; Pol III exhibits 3'-5' exonuclease proofreading activity. The beta chain is required for initiation of replication as well as for processivity of DNA replication.</text>
</comment>
<organism evidence="14 15">
    <name type="scientific">Algimonas arctica</name>
    <dbReference type="NCBI Taxonomy" id="1479486"/>
    <lineage>
        <taxon>Bacteria</taxon>
        <taxon>Pseudomonadati</taxon>
        <taxon>Pseudomonadota</taxon>
        <taxon>Alphaproteobacteria</taxon>
        <taxon>Maricaulales</taxon>
        <taxon>Robiginitomaculaceae</taxon>
        <taxon>Algimonas</taxon>
    </lineage>
</organism>
<evidence type="ECO:0000313" key="15">
    <source>
        <dbReference type="Proteomes" id="UP000634004"/>
    </source>
</evidence>
<evidence type="ECO:0000256" key="4">
    <source>
        <dbReference type="ARBA" id="ARBA00022490"/>
    </source>
</evidence>
<keyword evidence="4 10" id="KW-0963">Cytoplasm</keyword>
<dbReference type="InterPro" id="IPR022634">
    <property type="entry name" value="DNA_polIII_beta_N"/>
</dbReference>
<dbReference type="GO" id="GO:0009360">
    <property type="term" value="C:DNA polymerase III complex"/>
    <property type="evidence" value="ECO:0007669"/>
    <property type="project" value="InterPro"/>
</dbReference>
<feature type="domain" description="DNA polymerase III beta sliding clamp central" evidence="12">
    <location>
        <begin position="130"/>
        <end position="244"/>
    </location>
</feature>
<dbReference type="PIRSF" id="PIRSF000804">
    <property type="entry name" value="DNA_pol_III_b"/>
    <property type="match status" value="1"/>
</dbReference>
<evidence type="ECO:0000256" key="9">
    <source>
        <dbReference type="ARBA" id="ARBA00023125"/>
    </source>
</evidence>
<comment type="similarity">
    <text evidence="2 10">Belongs to the beta sliding clamp family.</text>
</comment>
<keyword evidence="6 10" id="KW-0548">Nucleotidyltransferase</keyword>
<dbReference type="Pfam" id="PF00712">
    <property type="entry name" value="DNA_pol3_beta"/>
    <property type="match status" value="1"/>
</dbReference>
<dbReference type="GO" id="GO:0003887">
    <property type="term" value="F:DNA-directed DNA polymerase activity"/>
    <property type="evidence" value="ECO:0007669"/>
    <property type="project" value="UniProtKB-UniRule"/>
</dbReference>
<sequence>MKLTLERSALLTGLSHVQSVVERRNTIPILSNVLMGADGGRLTLVATDLDIEVSESVDASVDAPGQVTAPAHTLYDIVRKLPDGAQVQLTINDDDRLDIDAGPAHFTLPLLPSGDFPKMTADGFTHDFTLPASELSRLIDKTRFAISTEETRYYLNGIYLHSKDGLLRAVATDGHRLALAEQTLPAGSDGMPGVIIPRKTIAELRKLIDGTNADVSVAVSESKIRFTTGTVVLTSKLIDGTFPDYERVIPRTNTKELVLDNKVFASAVDRVQTISAEKSRSVKLSLTDSNLALSVNNPESGQAREDLPVNYDDEALEIGFNAKYLLDVAGQIEGQDATFMLESASSPALVTDSDDDQALFVLMPLRV</sequence>
<evidence type="ECO:0000256" key="8">
    <source>
        <dbReference type="ARBA" id="ARBA00022932"/>
    </source>
</evidence>
<keyword evidence="5 10" id="KW-0808">Transferase</keyword>
<feature type="domain" description="DNA polymerase III beta sliding clamp N-terminal" evidence="11">
    <location>
        <begin position="1"/>
        <end position="119"/>
    </location>
</feature>
<evidence type="ECO:0000259" key="12">
    <source>
        <dbReference type="Pfam" id="PF02767"/>
    </source>
</evidence>
<dbReference type="GO" id="GO:0005737">
    <property type="term" value="C:cytoplasm"/>
    <property type="evidence" value="ECO:0007669"/>
    <property type="project" value="UniProtKB-SubCell"/>
</dbReference>